<sequence>MIRSSKRLQEKHREQHIYAEYVDKRRFYVGMAVAVFAAASLLVVDIEIISLNRVHAVKLFAPHLLLMVLSWLGFFAVIAFWLADHKMHSAAGHIERQLKAIGEAEDYTGTVDGASGKTLSGVIIEINNLVATIKQKNQQLGAMANIIEQREQENQVLWLEIEHNLCLAKEDAERDGLTNLYNRRWVEERFGFEIEKADKNNYPISVLMADLDHFKQVNDVFGHQTGDDVLKIFADTLRASIRANDIAARYGGEEFIIVLPETPVESAMKVAQRINSEFTRAVETELSDIESLSCTVSIGLSDYPACAKGKDDLVFTADTALLKAKESGRNCVLYYGDIYKLKSVQSKTA</sequence>
<reference evidence="4" key="1">
    <citation type="submission" date="2017-09" db="EMBL/GenBank/DDBJ databases">
        <title>Depth-based differentiation of microbial function through sediment-hosted aquifers and enrichment of novel symbionts in the deep terrestrial subsurface.</title>
        <authorList>
            <person name="Probst A.J."/>
            <person name="Ladd B."/>
            <person name="Jarett J.K."/>
            <person name="Geller-Mcgrath D.E."/>
            <person name="Sieber C.M.K."/>
            <person name="Emerson J.B."/>
            <person name="Anantharaman K."/>
            <person name="Thomas B.C."/>
            <person name="Malmstrom R."/>
            <person name="Stieglmeier M."/>
            <person name="Klingl A."/>
            <person name="Woyke T."/>
            <person name="Ryan C.M."/>
            <person name="Banfield J.F."/>
        </authorList>
    </citation>
    <scope>NUCLEOTIDE SEQUENCE [LARGE SCALE GENOMIC DNA]</scope>
</reference>
<evidence type="ECO:0000259" key="2">
    <source>
        <dbReference type="PROSITE" id="PS50887"/>
    </source>
</evidence>
<proteinExistence type="predicted"/>
<feature type="domain" description="GGDEF" evidence="2">
    <location>
        <begin position="202"/>
        <end position="337"/>
    </location>
</feature>
<dbReference type="InterPro" id="IPR043128">
    <property type="entry name" value="Rev_trsase/Diguanyl_cyclase"/>
</dbReference>
<dbReference type="RefSeq" id="WP_286679348.1">
    <property type="nucleotide sequence ID" value="NZ_MNXI01000145.1"/>
</dbReference>
<dbReference type="EMBL" id="PFNG01000212">
    <property type="protein sequence ID" value="PIZ36198.1"/>
    <property type="molecule type" value="Genomic_DNA"/>
</dbReference>
<dbReference type="FunFam" id="3.30.70.270:FF:000001">
    <property type="entry name" value="Diguanylate cyclase domain protein"/>
    <property type="match status" value="1"/>
</dbReference>
<dbReference type="PANTHER" id="PTHR45138:SF9">
    <property type="entry name" value="DIGUANYLATE CYCLASE DGCM-RELATED"/>
    <property type="match status" value="1"/>
</dbReference>
<dbReference type="InterPro" id="IPR029787">
    <property type="entry name" value="Nucleotide_cyclase"/>
</dbReference>
<organism evidence="3 4">
    <name type="scientific">Candidatus Aquicultor secundus</name>
    <dbReference type="NCBI Taxonomy" id="1973895"/>
    <lineage>
        <taxon>Bacteria</taxon>
        <taxon>Bacillati</taxon>
        <taxon>Actinomycetota</taxon>
        <taxon>Candidatus Aquicultoria</taxon>
        <taxon>Candidatus Aquicultorales</taxon>
        <taxon>Candidatus Aquicultoraceae</taxon>
        <taxon>Candidatus Aquicultor</taxon>
    </lineage>
</organism>
<evidence type="ECO:0000313" key="4">
    <source>
        <dbReference type="Proteomes" id="UP000230956"/>
    </source>
</evidence>
<dbReference type="GO" id="GO:1902201">
    <property type="term" value="P:negative regulation of bacterial-type flagellum-dependent cell motility"/>
    <property type="evidence" value="ECO:0007669"/>
    <property type="project" value="TreeGrafter"/>
</dbReference>
<dbReference type="NCBIfam" id="TIGR00254">
    <property type="entry name" value="GGDEF"/>
    <property type="match status" value="1"/>
</dbReference>
<keyword evidence="1" id="KW-0472">Membrane</keyword>
<dbReference type="CDD" id="cd01949">
    <property type="entry name" value="GGDEF"/>
    <property type="match status" value="1"/>
</dbReference>
<dbReference type="GO" id="GO:0043709">
    <property type="term" value="P:cell adhesion involved in single-species biofilm formation"/>
    <property type="evidence" value="ECO:0007669"/>
    <property type="project" value="TreeGrafter"/>
</dbReference>
<dbReference type="GO" id="GO:0005886">
    <property type="term" value="C:plasma membrane"/>
    <property type="evidence" value="ECO:0007669"/>
    <property type="project" value="TreeGrafter"/>
</dbReference>
<dbReference type="InterPro" id="IPR000160">
    <property type="entry name" value="GGDEF_dom"/>
</dbReference>
<feature type="transmembrane region" description="Helical" evidence="1">
    <location>
        <begin position="64"/>
        <end position="83"/>
    </location>
</feature>
<name>A0A2M7T644_9ACTN</name>
<dbReference type="PROSITE" id="PS50887">
    <property type="entry name" value="GGDEF"/>
    <property type="match status" value="1"/>
</dbReference>
<dbReference type="InterPro" id="IPR050469">
    <property type="entry name" value="Diguanylate_Cyclase"/>
</dbReference>
<dbReference type="Gene3D" id="3.30.70.270">
    <property type="match status" value="1"/>
</dbReference>
<feature type="transmembrane region" description="Helical" evidence="1">
    <location>
        <begin position="27"/>
        <end position="44"/>
    </location>
</feature>
<dbReference type="SMART" id="SM00267">
    <property type="entry name" value="GGDEF"/>
    <property type="match status" value="1"/>
</dbReference>
<dbReference type="Pfam" id="PF00990">
    <property type="entry name" value="GGDEF"/>
    <property type="match status" value="1"/>
</dbReference>
<keyword evidence="1" id="KW-1133">Transmembrane helix</keyword>
<keyword evidence="1" id="KW-0812">Transmembrane</keyword>
<dbReference type="SUPFAM" id="SSF55073">
    <property type="entry name" value="Nucleotide cyclase"/>
    <property type="match status" value="1"/>
</dbReference>
<gene>
    <name evidence="3" type="ORF">COY37_09040</name>
</gene>
<dbReference type="AlphaFoldDB" id="A0A2M7T644"/>
<dbReference type="Proteomes" id="UP000230956">
    <property type="component" value="Unassembled WGS sequence"/>
</dbReference>
<protein>
    <recommendedName>
        <fullName evidence="2">GGDEF domain-containing protein</fullName>
    </recommendedName>
</protein>
<comment type="caution">
    <text evidence="3">The sequence shown here is derived from an EMBL/GenBank/DDBJ whole genome shotgun (WGS) entry which is preliminary data.</text>
</comment>
<accession>A0A2M7T644</accession>
<dbReference type="PANTHER" id="PTHR45138">
    <property type="entry name" value="REGULATORY COMPONENTS OF SENSORY TRANSDUCTION SYSTEM"/>
    <property type="match status" value="1"/>
</dbReference>
<evidence type="ECO:0000256" key="1">
    <source>
        <dbReference type="SAM" id="Phobius"/>
    </source>
</evidence>
<evidence type="ECO:0000313" key="3">
    <source>
        <dbReference type="EMBL" id="PIZ36198.1"/>
    </source>
</evidence>
<dbReference type="GO" id="GO:0052621">
    <property type="term" value="F:diguanylate cyclase activity"/>
    <property type="evidence" value="ECO:0007669"/>
    <property type="project" value="TreeGrafter"/>
</dbReference>